<evidence type="ECO:0000313" key="4">
    <source>
        <dbReference type="EMBL" id="QGZ41332.1"/>
    </source>
</evidence>
<dbReference type="AlphaFoldDB" id="A0A562Q5G8"/>
<dbReference type="InterPro" id="IPR007041">
    <property type="entry name" value="Arg_succinylTrfase_AstA/AruG"/>
</dbReference>
<evidence type="ECO:0000313" key="7">
    <source>
        <dbReference type="Proteomes" id="UP000437862"/>
    </source>
</evidence>
<dbReference type="NCBIfam" id="TIGR03244">
    <property type="entry name" value="arg_catab_AstA"/>
    <property type="match status" value="1"/>
</dbReference>
<dbReference type="InterPro" id="IPR017650">
    <property type="entry name" value="Arginine_N-succinylTrfase"/>
</dbReference>
<protein>
    <submittedName>
        <fullName evidence="5">Arginine N-succinyltransferase</fullName>
        <ecNumber evidence="4">2.3.1.109</ecNumber>
    </submittedName>
</protein>
<dbReference type="EC" id="2.3.1.109" evidence="4"/>
<dbReference type="RefSeq" id="WP_145872722.1">
    <property type="nucleotide sequence ID" value="NZ_CP046904.1"/>
</dbReference>
<organism evidence="5 6">
    <name type="scientific">Pseudoduganella flava</name>
    <dbReference type="NCBI Taxonomy" id="871742"/>
    <lineage>
        <taxon>Bacteria</taxon>
        <taxon>Pseudomonadati</taxon>
        <taxon>Pseudomonadota</taxon>
        <taxon>Betaproteobacteria</taxon>
        <taxon>Burkholderiales</taxon>
        <taxon>Oxalobacteraceae</taxon>
        <taxon>Telluria group</taxon>
        <taxon>Pseudoduganella</taxon>
    </lineage>
</organism>
<keyword evidence="1" id="KW-0056">Arginine metabolism</keyword>
<dbReference type="EMBL" id="VLKW01000001">
    <property type="protein sequence ID" value="TWI51276.1"/>
    <property type="molecule type" value="Genomic_DNA"/>
</dbReference>
<dbReference type="Pfam" id="PF04958">
    <property type="entry name" value="AstA"/>
    <property type="match status" value="1"/>
</dbReference>
<dbReference type="PANTHER" id="PTHR30420:SF1">
    <property type="entry name" value="ARGININE N-SUCCINYLTRANSFERASE"/>
    <property type="match status" value="1"/>
</dbReference>
<name>A0A562Q5G8_9BURK</name>
<evidence type="ECO:0000313" key="6">
    <source>
        <dbReference type="Proteomes" id="UP000315112"/>
    </source>
</evidence>
<dbReference type="GO" id="GO:0006527">
    <property type="term" value="P:L-arginine catabolic process"/>
    <property type="evidence" value="ECO:0007669"/>
    <property type="project" value="InterPro"/>
</dbReference>
<dbReference type="InterPro" id="IPR016181">
    <property type="entry name" value="Acyl_CoA_acyltransferase"/>
</dbReference>
<dbReference type="Gene3D" id="2.40.40.20">
    <property type="match status" value="1"/>
</dbReference>
<keyword evidence="7" id="KW-1185">Reference proteome</keyword>
<evidence type="ECO:0000313" key="5">
    <source>
        <dbReference type="EMBL" id="TWI51276.1"/>
    </source>
</evidence>
<dbReference type="GO" id="GO:0008791">
    <property type="term" value="F:arginine N-succinyltransferase activity"/>
    <property type="evidence" value="ECO:0007669"/>
    <property type="project" value="UniProtKB-EC"/>
</dbReference>
<dbReference type="Proteomes" id="UP000437862">
    <property type="component" value="Chromosome"/>
</dbReference>
<dbReference type="EMBL" id="CP046904">
    <property type="protein sequence ID" value="QGZ41332.1"/>
    <property type="molecule type" value="Genomic_DNA"/>
</dbReference>
<evidence type="ECO:0000256" key="2">
    <source>
        <dbReference type="ARBA" id="ARBA00022679"/>
    </source>
</evidence>
<sequence>MLVLRNAAEDDLEAILAMALAAGPGMTTLKADRAALRARLAMAAASFAGEAAPADADYLFVLEDLERRRVCGVSAIKGAVGVREPFYNYRISTSVHASPTTGLVNRVESLHLSHDLSGASELCSLFLHPDYRNGTNGRLLSKGRFMFLAQFPDLFARRVFAEMRGYQDAHGKSPFWESVGRPFFRMDFDAADDLCGKGDRLFIEHLVPRLPLYTHLLGEAACAAIGRTHDATAPARRLLEQEGLRFDGYIDIFDGGPVLQASLENLRAVRDSRLHIAAAGPGGASPALVATTWRQEFRVVVADADPHAAVLRLAKPALDALACAPGAPVRVLALHAPDGERAR</sequence>
<evidence type="ECO:0000256" key="1">
    <source>
        <dbReference type="ARBA" id="ARBA00022503"/>
    </source>
</evidence>
<reference evidence="5" key="2">
    <citation type="submission" date="2019-07" db="EMBL/GenBank/DDBJ databases">
        <authorList>
            <person name="Whitman W."/>
            <person name="Huntemann M."/>
            <person name="Clum A."/>
            <person name="Pillay M."/>
            <person name="Palaniappan K."/>
            <person name="Varghese N."/>
            <person name="Mikhailova N."/>
            <person name="Stamatis D."/>
            <person name="Reddy T."/>
            <person name="Daum C."/>
            <person name="Shapiro N."/>
            <person name="Ivanova N."/>
            <person name="Kyrpides N."/>
            <person name="Woyke T."/>
        </authorList>
    </citation>
    <scope>NUCLEOTIDE SEQUENCE</scope>
    <source>
        <strain evidence="5">CGMCC 1.10685</strain>
    </source>
</reference>
<proteinExistence type="predicted"/>
<dbReference type="Proteomes" id="UP000315112">
    <property type="component" value="Unassembled WGS sequence"/>
</dbReference>
<keyword evidence="3 4" id="KW-0012">Acyltransferase</keyword>
<dbReference type="PANTHER" id="PTHR30420">
    <property type="entry name" value="N-SUCCINYLARGININE DIHYDROLASE"/>
    <property type="match status" value="1"/>
</dbReference>
<dbReference type="NCBIfam" id="TIGR03243">
    <property type="entry name" value="arg_catab_AOST"/>
    <property type="match status" value="1"/>
</dbReference>
<reference evidence="5 6" key="1">
    <citation type="journal article" date="2015" name="Stand. Genomic Sci.">
        <title>Genomic Encyclopedia of Bacterial and Archaeal Type Strains, Phase III: the genomes of soil and plant-associated and newly described type strains.</title>
        <authorList>
            <person name="Whitman W.B."/>
            <person name="Woyke T."/>
            <person name="Klenk H.P."/>
            <person name="Zhou Y."/>
            <person name="Lilburn T.G."/>
            <person name="Beck B.J."/>
            <person name="De Vos P."/>
            <person name="Vandamme P."/>
            <person name="Eisen J.A."/>
            <person name="Garrity G."/>
            <person name="Hugenholtz P."/>
            <person name="Kyrpides N.C."/>
        </authorList>
    </citation>
    <scope>NUCLEOTIDE SEQUENCE [LARGE SCALE GENOMIC DNA]</scope>
    <source>
        <strain evidence="5 6">CGMCC 1.10685</strain>
    </source>
</reference>
<accession>A0A562Q5G8</accession>
<dbReference type="OrthoDB" id="21121at2"/>
<gene>
    <name evidence="4" type="primary">astA</name>
    <name evidence="4" type="ORF">GO485_21210</name>
    <name evidence="5" type="ORF">IP92_00260</name>
</gene>
<reference evidence="4 7" key="3">
    <citation type="submission" date="2019-12" db="EMBL/GenBank/DDBJ databases">
        <title>Draft Genome Sequences of Six Type Strains of the Genus Massilia.</title>
        <authorList>
            <person name="Miess H."/>
            <person name="Frediansyah A."/>
            <person name="Goeker M."/>
            <person name="Gross H."/>
        </authorList>
    </citation>
    <scope>NUCLEOTIDE SEQUENCE [LARGE SCALE GENOMIC DNA]</scope>
    <source>
        <strain evidence="4 7">DSM 26639</strain>
    </source>
</reference>
<evidence type="ECO:0000256" key="3">
    <source>
        <dbReference type="ARBA" id="ARBA00023315"/>
    </source>
</evidence>
<keyword evidence="2 5" id="KW-0808">Transferase</keyword>
<dbReference type="SUPFAM" id="SSF55729">
    <property type="entry name" value="Acyl-CoA N-acyltransferases (Nat)"/>
    <property type="match status" value="1"/>
</dbReference>